<feature type="region of interest" description="Disordered" evidence="5">
    <location>
        <begin position="1339"/>
        <end position="1362"/>
    </location>
</feature>
<comment type="caution">
    <text evidence="6">The sequence shown here is derived from an EMBL/GenBank/DDBJ whole genome shotgun (WGS) entry which is preliminary data.</text>
</comment>
<keyword evidence="4" id="KW-0325">Glycoprotein</keyword>
<gene>
    <name evidence="6" type="ORF">E3C22_15265</name>
</gene>
<dbReference type="InterPro" id="IPR000413">
    <property type="entry name" value="Integrin_alpha"/>
</dbReference>
<dbReference type="PANTHER" id="PTHR23221:SF7">
    <property type="entry name" value="PHOSPHATIDYLINOSITOL-GLYCAN-SPECIFIC PHOSPHOLIPASE D"/>
    <property type="match status" value="1"/>
</dbReference>
<organism evidence="6 7">
    <name type="scientific">Jiella endophytica</name>
    <dbReference type="NCBI Taxonomy" id="2558362"/>
    <lineage>
        <taxon>Bacteria</taxon>
        <taxon>Pseudomonadati</taxon>
        <taxon>Pseudomonadota</taxon>
        <taxon>Alphaproteobacteria</taxon>
        <taxon>Hyphomicrobiales</taxon>
        <taxon>Aurantimonadaceae</taxon>
        <taxon>Jiella</taxon>
    </lineage>
</organism>
<dbReference type="PRINTS" id="PR01185">
    <property type="entry name" value="INTEGRINA"/>
</dbReference>
<dbReference type="SUPFAM" id="SSF51120">
    <property type="entry name" value="beta-Roll"/>
    <property type="match status" value="3"/>
</dbReference>
<evidence type="ECO:0000256" key="1">
    <source>
        <dbReference type="ARBA" id="ARBA00022729"/>
    </source>
</evidence>
<dbReference type="PANTHER" id="PTHR23221">
    <property type="entry name" value="GLYCOSYLPHOSPHATIDYLINOSITOL PHOSPHOLIPASE D"/>
    <property type="match status" value="1"/>
</dbReference>
<name>A0A4Y8RHW3_9HYPH</name>
<dbReference type="GO" id="GO:0016787">
    <property type="term" value="F:hydrolase activity"/>
    <property type="evidence" value="ECO:0007669"/>
    <property type="project" value="UniProtKB-KW"/>
</dbReference>
<evidence type="ECO:0000256" key="4">
    <source>
        <dbReference type="ARBA" id="ARBA00023180"/>
    </source>
</evidence>
<dbReference type="InterPro" id="IPR011049">
    <property type="entry name" value="Serralysin-like_metalloprot_C"/>
</dbReference>
<evidence type="ECO:0000313" key="6">
    <source>
        <dbReference type="EMBL" id="TFF22006.1"/>
    </source>
</evidence>
<evidence type="ECO:0000313" key="7">
    <source>
        <dbReference type="Proteomes" id="UP000298179"/>
    </source>
</evidence>
<dbReference type="PROSITE" id="PS51470">
    <property type="entry name" value="FG_GAP"/>
    <property type="match status" value="13"/>
</dbReference>
<dbReference type="InterPro" id="IPR028994">
    <property type="entry name" value="Integrin_alpha_N"/>
</dbReference>
<dbReference type="PRINTS" id="PR00313">
    <property type="entry name" value="CABNDNGRPT"/>
</dbReference>
<dbReference type="Proteomes" id="UP000298179">
    <property type="component" value="Unassembled WGS sequence"/>
</dbReference>
<dbReference type="GO" id="GO:0008305">
    <property type="term" value="C:integrin complex"/>
    <property type="evidence" value="ECO:0007669"/>
    <property type="project" value="InterPro"/>
</dbReference>
<dbReference type="Gene3D" id="2.150.10.10">
    <property type="entry name" value="Serralysin-like metalloprotease, C-terminal"/>
    <property type="match status" value="3"/>
</dbReference>
<evidence type="ECO:0000256" key="3">
    <source>
        <dbReference type="ARBA" id="ARBA00022801"/>
    </source>
</evidence>
<dbReference type="OrthoDB" id="7903906at2"/>
<feature type="compositionally biased region" description="Gly residues" evidence="5">
    <location>
        <begin position="1248"/>
        <end position="1267"/>
    </location>
</feature>
<feature type="compositionally biased region" description="Gly residues" evidence="5">
    <location>
        <begin position="1347"/>
        <end position="1362"/>
    </location>
</feature>
<dbReference type="InterPro" id="IPR013519">
    <property type="entry name" value="Int_alpha_beta-p"/>
</dbReference>
<dbReference type="SUPFAM" id="SSF69318">
    <property type="entry name" value="Integrin alpha N-terminal domain"/>
    <property type="match status" value="4"/>
</dbReference>
<dbReference type="InterPro" id="IPR018511">
    <property type="entry name" value="Hemolysin-typ_Ca-bd_CS"/>
</dbReference>
<dbReference type="InterPro" id="IPR013517">
    <property type="entry name" value="FG-GAP"/>
</dbReference>
<keyword evidence="3" id="KW-0378">Hydrolase</keyword>
<keyword evidence="7" id="KW-1185">Reference proteome</keyword>
<dbReference type="SMART" id="SM00191">
    <property type="entry name" value="Int_alpha"/>
    <property type="match status" value="14"/>
</dbReference>
<dbReference type="PROSITE" id="PS00330">
    <property type="entry name" value="HEMOLYSIN_CALCIUM"/>
    <property type="match status" value="6"/>
</dbReference>
<dbReference type="GO" id="GO:0007155">
    <property type="term" value="P:cell adhesion"/>
    <property type="evidence" value="ECO:0007669"/>
    <property type="project" value="InterPro"/>
</dbReference>
<keyword evidence="1" id="KW-0732">Signal</keyword>
<sequence>MVAVNGVAAAVGTVVTLASGALLTVNADGSYRYDPNGAFDNLPAGQSASDSFTYTISDGQVVGEDFAAVIQLSSLDGTTGFRIDGVAEGDYAGYSVSSAGDVNGDGIDDLIVGAYAADNNGSQSGSTYVVFGTTTGFDATLNLADLDGGNGFRIDGVAAGDSAGSSVSSAGDVNGDGIDDLIVSAPNAGNNGGLSGSTYVVFGTTAGFDATLNLADLDGSNGFRLDGAAASDFTGRSISSAGDVNGDGIDDLIVGAYAADNNGSYSGSAYVVFGTTAGFDATLNLADLDGSNGFRLDGAAADDFTGYPVSSAGDVNGDGIDDLIVGAPYADNSGNQSGSAYVVFGTTAGFDATLNLADLDGSNGFRLDGAVAGDGFGWSIASAGDVNGDGIDDLVVSAANADNNGSSSGSAYVVFGTTVGFDATLDLADLDGTDGFRLDGVAAGDNAGYSVSSAGDVNGDGIDDLIVGAPYADNNGSSSGSAYVVFGTTAGFDATLDLADLDGSNGFRLDGVADGDNAALRVSAVGDVNGDGIDDLTVGARYADNGATSTGSAYVVYGRQTWAATVDTASATVTVTADTPPVAADDAVTTDEASVVTGSVLADNDNGADTDGDGDALTVVAVNGVAAAVGTTITLPSGALLTINADGTFSYDPNGAFDHLPGAASGASNTAATDSFTYTISDGHRATGEDEFAAVVELSSLDGTTGFRLDGATDSDESGYSVSSAGDVNGDGIDDIIVGAPYADNMGSGSGSAYVVFGTTAGFGATLDLADLDGTDGFRLDGVAGDHAGNSVSSAGDVNGDGIDDLIVSAPNASNNGTSSGSSYVVFGTNTGFDATLDLADLDGTDGFRIDDAAASDSSLWSVSSAGDVNGDGIDDIIVGAPYADNMGSGSGSAYVVFGTTAGFDATLDLADLDGTDGFRLDGVTAGDGAGYSVSSAGDVNGDGIDDFIVGAPGADNMGSGSGSAYVVFGTTAGFDATLNLADLDGSNGFRLDGVTAGDSAGIPVSAAGDVNGDGIDDLAVSARHADNMGSDSGSAYVVFGKTAGFNAALSLADLDGSNGFRLDGAAAYDYAGWSVSSAGDINGDGIDDLIVSAPHASNNGTSSGSSYVVFGTNTGFDATLDFAALDGSNGFRLDGGAASDTSGSSVSAAGDVNGDGIDDLIVGAPRADNPYTDSGSTYIVYGRQVWIAVVDTATVTVTVSGIDGEGDVLAGTSGADTLNGGVGADTLDGNGGDDLLEGASGDDVLNGGAGDDTLRGGGGSDTLNGGTGNDMYVVTSTGDSVVENIGEGIDEVRALVSYTLGANLETLSLGGTADLSGTGNELANTIIGNSGDNDLIGSAGDDTLNGGAGSDTLRGGGGADEMHGGTGDDFYVVTDASDRVIELSGQGTDEVRALYSYTLAANVENLSLGGTADFIGTGNNLANTITGNSGDNTLYGAAGDDTLNGAAGNDTLVGGAGNDMLRGGGGADDMRGGAGDDFYVVTEAGDTVIEGANQGTDEVRAFVSFALGVNVERLSLGGSGDIDATGNTLDNTIVGNSGANVINGGLGNDTLTGGAGDDVFVFSTALGTNNVDTITDFGTGNDTIHLDDAVFTALAAGALSDDAFTIGTAATDADDRIIYDQATGHLLYDADGNGAGAAIHFATLDPGLNLTADDFLVV</sequence>
<feature type="region of interest" description="Disordered" evidence="5">
    <location>
        <begin position="1239"/>
        <end position="1267"/>
    </location>
</feature>
<dbReference type="Gene3D" id="2.130.10.130">
    <property type="entry name" value="Integrin alpha, N-terminal"/>
    <property type="match status" value="7"/>
</dbReference>
<reference evidence="6 7" key="1">
    <citation type="submission" date="2019-03" db="EMBL/GenBank/DDBJ databases">
        <title>Jiella endophytica sp. nov., a novel endophytic bacterium isolated from root of Ficus microcarpa Linn. f.</title>
        <authorList>
            <person name="Tuo L."/>
        </authorList>
    </citation>
    <scope>NUCLEOTIDE SEQUENCE [LARGE SCALE GENOMIC DNA]</scope>
    <source>
        <strain evidence="6 7">CBS5Q-3</strain>
    </source>
</reference>
<dbReference type="GO" id="GO:0005509">
    <property type="term" value="F:calcium ion binding"/>
    <property type="evidence" value="ECO:0007669"/>
    <property type="project" value="InterPro"/>
</dbReference>
<evidence type="ECO:0008006" key="8">
    <source>
        <dbReference type="Google" id="ProtNLM"/>
    </source>
</evidence>
<protein>
    <recommendedName>
        <fullName evidence="8">Tandem-95 repeat protein</fullName>
    </recommendedName>
</protein>
<dbReference type="Pfam" id="PF17963">
    <property type="entry name" value="Big_9"/>
    <property type="match status" value="2"/>
</dbReference>
<evidence type="ECO:0000256" key="5">
    <source>
        <dbReference type="SAM" id="MobiDB-lite"/>
    </source>
</evidence>
<proteinExistence type="predicted"/>
<accession>A0A4Y8RHW3</accession>
<dbReference type="Pfam" id="PF00353">
    <property type="entry name" value="HemolysinCabind"/>
    <property type="match status" value="5"/>
</dbReference>
<dbReference type="EMBL" id="SOZD01000004">
    <property type="protein sequence ID" value="TFF22006.1"/>
    <property type="molecule type" value="Genomic_DNA"/>
</dbReference>
<keyword evidence="2" id="KW-0677">Repeat</keyword>
<dbReference type="Pfam" id="PF01839">
    <property type="entry name" value="FG-GAP"/>
    <property type="match status" value="14"/>
</dbReference>
<evidence type="ECO:0000256" key="2">
    <source>
        <dbReference type="ARBA" id="ARBA00022737"/>
    </source>
</evidence>
<dbReference type="InterPro" id="IPR001343">
    <property type="entry name" value="Hemolysn_Ca-bd"/>
</dbReference>